<dbReference type="InterPro" id="IPR001757">
    <property type="entry name" value="P_typ_ATPase"/>
</dbReference>
<keyword evidence="11" id="KW-0547">Nucleotide-binding</keyword>
<accession>A0ABR7EXM0</accession>
<dbReference type="Pfam" id="PF00122">
    <property type="entry name" value="E1-E2_ATPase"/>
    <property type="match status" value="1"/>
</dbReference>
<dbReference type="InterPro" id="IPR036412">
    <property type="entry name" value="HAD-like_sf"/>
</dbReference>
<dbReference type="SUPFAM" id="SSF81653">
    <property type="entry name" value="Calcium ATPase, transduction domain A"/>
    <property type="match status" value="1"/>
</dbReference>
<dbReference type="PRINTS" id="PR00120">
    <property type="entry name" value="HATPASE"/>
</dbReference>
<comment type="caution">
    <text evidence="13">The sequence shown here is derived from an EMBL/GenBank/DDBJ whole genome shotgun (WGS) entry which is preliminary data.</text>
</comment>
<dbReference type="PRINTS" id="PR00119">
    <property type="entry name" value="CATATPASE"/>
</dbReference>
<name>A0ABR7EXM0_9FIRM</name>
<dbReference type="NCBIfam" id="TIGR01494">
    <property type="entry name" value="ATPase_P-type"/>
    <property type="match status" value="1"/>
</dbReference>
<evidence type="ECO:0000256" key="6">
    <source>
        <dbReference type="ARBA" id="ARBA00022967"/>
    </source>
</evidence>
<comment type="catalytic activity">
    <reaction evidence="10">
        <text>Cd(2+)(in) + ATP + H2O = Cd(2+)(out) + ADP + phosphate + H(+)</text>
        <dbReference type="Rhea" id="RHEA:12132"/>
        <dbReference type="ChEBI" id="CHEBI:15377"/>
        <dbReference type="ChEBI" id="CHEBI:15378"/>
        <dbReference type="ChEBI" id="CHEBI:30616"/>
        <dbReference type="ChEBI" id="CHEBI:43474"/>
        <dbReference type="ChEBI" id="CHEBI:48775"/>
        <dbReference type="ChEBI" id="CHEBI:456216"/>
        <dbReference type="EC" id="7.2.2.21"/>
    </reaction>
</comment>
<dbReference type="PANTHER" id="PTHR48085">
    <property type="entry name" value="CADMIUM/ZINC-TRANSPORTING ATPASE HMA2-RELATED"/>
    <property type="match status" value="1"/>
</dbReference>
<dbReference type="EC" id="7.2.2.21" evidence="9"/>
<keyword evidence="4 11" id="KW-0812">Transmembrane</keyword>
<keyword evidence="3" id="KW-0104">Cadmium</keyword>
<dbReference type="SFLD" id="SFLDS00003">
    <property type="entry name" value="Haloacid_Dehalogenase"/>
    <property type="match status" value="1"/>
</dbReference>
<evidence type="ECO:0000259" key="12">
    <source>
        <dbReference type="Pfam" id="PF00122"/>
    </source>
</evidence>
<reference evidence="13 14" key="1">
    <citation type="submission" date="2020-08" db="EMBL/GenBank/DDBJ databases">
        <title>Genome public.</title>
        <authorList>
            <person name="Liu C."/>
            <person name="Sun Q."/>
        </authorList>
    </citation>
    <scope>NUCLEOTIDE SEQUENCE [LARGE SCALE GENOMIC DNA]</scope>
    <source>
        <strain evidence="13 14">NSJ-36</strain>
    </source>
</reference>
<dbReference type="NCBIfam" id="TIGR01512">
    <property type="entry name" value="ATPase-IB2_Cd"/>
    <property type="match status" value="1"/>
</dbReference>
<feature type="transmembrane region" description="Helical" evidence="11">
    <location>
        <begin position="237"/>
        <end position="259"/>
    </location>
</feature>
<gene>
    <name evidence="13" type="primary">cadA</name>
    <name evidence="13" type="ORF">H8S07_12680</name>
</gene>
<evidence type="ECO:0000256" key="5">
    <source>
        <dbReference type="ARBA" id="ARBA00022723"/>
    </source>
</evidence>
<evidence type="ECO:0000256" key="4">
    <source>
        <dbReference type="ARBA" id="ARBA00022692"/>
    </source>
</evidence>
<proteinExistence type="inferred from homology"/>
<evidence type="ECO:0000256" key="3">
    <source>
        <dbReference type="ARBA" id="ARBA00022539"/>
    </source>
</evidence>
<dbReference type="EMBL" id="JACOOY010000019">
    <property type="protein sequence ID" value="MBC5666095.1"/>
    <property type="molecule type" value="Genomic_DNA"/>
</dbReference>
<keyword evidence="14" id="KW-1185">Reference proteome</keyword>
<evidence type="ECO:0000256" key="10">
    <source>
        <dbReference type="ARBA" id="ARBA00049338"/>
    </source>
</evidence>
<keyword evidence="11" id="KW-0067">ATP-binding</keyword>
<dbReference type="PANTHER" id="PTHR48085:SF5">
    <property type="entry name" value="CADMIUM_ZINC-TRANSPORTING ATPASE HMA4-RELATED"/>
    <property type="match status" value="1"/>
</dbReference>
<comment type="subcellular location">
    <subcellularLocation>
        <location evidence="11">Cell membrane</location>
    </subcellularLocation>
    <subcellularLocation>
        <location evidence="1">Membrane</location>
        <topology evidence="1">Multi-pass membrane protein</topology>
    </subcellularLocation>
</comment>
<dbReference type="Proteomes" id="UP000647235">
    <property type="component" value="Unassembled WGS sequence"/>
</dbReference>
<keyword evidence="7 11" id="KW-1133">Transmembrane helix</keyword>
<dbReference type="InterPro" id="IPR044492">
    <property type="entry name" value="P_typ_ATPase_HD_dom"/>
</dbReference>
<evidence type="ECO:0000256" key="11">
    <source>
        <dbReference type="RuleBase" id="RU362081"/>
    </source>
</evidence>
<dbReference type="InterPro" id="IPR023214">
    <property type="entry name" value="HAD_sf"/>
</dbReference>
<evidence type="ECO:0000313" key="13">
    <source>
        <dbReference type="EMBL" id="MBC5666095.1"/>
    </source>
</evidence>
<dbReference type="Gene3D" id="2.70.150.10">
    <property type="entry name" value="Calcium-transporting ATPase, cytoplasmic transduction domain A"/>
    <property type="match status" value="1"/>
</dbReference>
<dbReference type="InterPro" id="IPR027256">
    <property type="entry name" value="P-typ_ATPase_IB"/>
</dbReference>
<dbReference type="PROSITE" id="PS00154">
    <property type="entry name" value="ATPASE_E1_E2"/>
    <property type="match status" value="1"/>
</dbReference>
<dbReference type="InterPro" id="IPR018303">
    <property type="entry name" value="ATPase_P-typ_P_site"/>
</dbReference>
<keyword evidence="6" id="KW-1278">Translocase</keyword>
<dbReference type="InterPro" id="IPR008250">
    <property type="entry name" value="ATPase_P-typ_transduc_dom_A_sf"/>
</dbReference>
<dbReference type="RefSeq" id="WP_021861324.1">
    <property type="nucleotide sequence ID" value="NZ_JACOOY010000019.1"/>
</dbReference>
<dbReference type="InterPro" id="IPR023298">
    <property type="entry name" value="ATPase_P-typ_TM_dom_sf"/>
</dbReference>
<feature type="transmembrane region" description="Helical" evidence="11">
    <location>
        <begin position="37"/>
        <end position="52"/>
    </location>
</feature>
<evidence type="ECO:0000256" key="8">
    <source>
        <dbReference type="ARBA" id="ARBA00023136"/>
    </source>
</evidence>
<dbReference type="InterPro" id="IPR059000">
    <property type="entry name" value="ATPase_P-type_domA"/>
</dbReference>
<feature type="transmembrane region" description="Helical" evidence="11">
    <location>
        <begin position="265"/>
        <end position="290"/>
    </location>
</feature>
<comment type="similarity">
    <text evidence="2 11">Belongs to the cation transport ATPase (P-type) (TC 3.A.3) family. Type IB subfamily.</text>
</comment>
<evidence type="ECO:0000256" key="1">
    <source>
        <dbReference type="ARBA" id="ARBA00004141"/>
    </source>
</evidence>
<keyword evidence="5 11" id="KW-0479">Metal-binding</keyword>
<dbReference type="InterPro" id="IPR023299">
    <property type="entry name" value="ATPase_P-typ_cyto_dom_N"/>
</dbReference>
<dbReference type="InterPro" id="IPR051014">
    <property type="entry name" value="Cation_Transport_ATPase_IB"/>
</dbReference>
<evidence type="ECO:0000313" key="14">
    <source>
        <dbReference type="Proteomes" id="UP000647235"/>
    </source>
</evidence>
<feature type="transmembrane region" description="Helical" evidence="11">
    <location>
        <begin position="12"/>
        <end position="31"/>
    </location>
</feature>
<dbReference type="SUPFAM" id="SSF81665">
    <property type="entry name" value="Calcium ATPase, transmembrane domain M"/>
    <property type="match status" value="1"/>
</dbReference>
<keyword evidence="8 11" id="KW-0472">Membrane</keyword>
<evidence type="ECO:0000256" key="7">
    <source>
        <dbReference type="ARBA" id="ARBA00022989"/>
    </source>
</evidence>
<sequence length="620" mass="68546">MTEQLKKQSMIYGVGVVIYLAAVIVTSNFTIEDEIKFVWFLIAYLIVGFDVFKKLRDRILELKFLTEYTLTTVATIGAFGIGRYTEGVLVMILFELGVIFEAYSTDNAKRSIEEMIDIRPAFAIRKTDGGEEQIDPIDLQVGDIIVIKPGERVPVDGIVEAGSTLLDMKAVTGESMPRRVSEGNKIYSGCINLSGAVEAKVLKVYRDSTVAQIMELVEEAQNKESESESFVSRFSRIYTPAMVLLALFVMIYPPLTFSYHNWNIWIYRGLIFLIVACPTALVMSIPIAFLGGIASAARQGIVIKGANYLEDLSKADTFVFDKTGTLTEGEFSVQEIYAEQGTEEELLKIAAHVESYSNHPIAQSLLNAYDGEIDKDLVSNIKQIPGYGLSGDYDGKRIHVGNFRLMEKYDIEVDEFDSTGTVVYVSVGTEYMGAIIIEDAIKYRAKWTMKYLKDKCKAVLVMLTGDTRSAGYAVAKELKMDYAYTDLMPSDKLEQLEDFLTIQDDMEKLVCVGDGVNDAPVLARADIGIAMGALGSALAIEAADIILLEDELPKIVDAIKISKETLRVVNQNIAFAIAVKVIIVLLALVGYFGMWEAIVAEVGVVFAAIMNAVYVVKYYA</sequence>
<protein>
    <recommendedName>
        <fullName evidence="9">Cd(2+)-exporting ATPase</fullName>
        <ecNumber evidence="9">7.2.2.21</ecNumber>
    </recommendedName>
</protein>
<evidence type="ECO:0000256" key="9">
    <source>
        <dbReference type="ARBA" id="ARBA00039103"/>
    </source>
</evidence>
<feature type="transmembrane region" description="Helical" evidence="11">
    <location>
        <begin position="573"/>
        <end position="592"/>
    </location>
</feature>
<dbReference type="Gene3D" id="3.40.1110.10">
    <property type="entry name" value="Calcium-transporting ATPase, cytoplasmic domain N"/>
    <property type="match status" value="1"/>
</dbReference>
<feature type="transmembrane region" description="Helical" evidence="11">
    <location>
        <begin position="598"/>
        <end position="616"/>
    </location>
</feature>
<keyword evidence="11" id="KW-1003">Cell membrane</keyword>
<organism evidence="13 14">
    <name type="scientific">Dorea hominis</name>
    <dbReference type="NCBI Taxonomy" id="2763040"/>
    <lineage>
        <taxon>Bacteria</taxon>
        <taxon>Bacillati</taxon>
        <taxon>Bacillota</taxon>
        <taxon>Clostridia</taxon>
        <taxon>Lachnospirales</taxon>
        <taxon>Lachnospiraceae</taxon>
        <taxon>Dorea</taxon>
    </lineage>
</organism>
<dbReference type="SFLD" id="SFLDF00027">
    <property type="entry name" value="p-type_atpase"/>
    <property type="match status" value="1"/>
</dbReference>
<dbReference type="Gene3D" id="3.40.50.1000">
    <property type="entry name" value="HAD superfamily/HAD-like"/>
    <property type="match status" value="1"/>
</dbReference>
<feature type="domain" description="P-type ATPase A" evidence="12">
    <location>
        <begin position="123"/>
        <end position="218"/>
    </location>
</feature>
<dbReference type="SFLD" id="SFLDG00002">
    <property type="entry name" value="C1.7:_P-type_atpase_like"/>
    <property type="match status" value="1"/>
</dbReference>
<dbReference type="Pfam" id="PF00702">
    <property type="entry name" value="Hydrolase"/>
    <property type="match status" value="1"/>
</dbReference>
<dbReference type="SUPFAM" id="SSF56784">
    <property type="entry name" value="HAD-like"/>
    <property type="match status" value="1"/>
</dbReference>
<evidence type="ECO:0000256" key="2">
    <source>
        <dbReference type="ARBA" id="ARBA00006024"/>
    </source>
</evidence>
<dbReference type="NCBIfam" id="TIGR01525">
    <property type="entry name" value="ATPase-IB_hvy"/>
    <property type="match status" value="1"/>
</dbReference>